<dbReference type="Proteomes" id="UP000308730">
    <property type="component" value="Unassembled WGS sequence"/>
</dbReference>
<dbReference type="PANTHER" id="PTHR40465:SF1">
    <property type="entry name" value="DUF6534 DOMAIN-CONTAINING PROTEIN"/>
    <property type="match status" value="1"/>
</dbReference>
<evidence type="ECO:0000259" key="2">
    <source>
        <dbReference type="Pfam" id="PF20152"/>
    </source>
</evidence>
<dbReference type="InterPro" id="IPR045339">
    <property type="entry name" value="DUF6534"/>
</dbReference>
<keyword evidence="1" id="KW-0472">Membrane</keyword>
<feature type="transmembrane region" description="Helical" evidence="1">
    <location>
        <begin position="34"/>
        <end position="57"/>
    </location>
</feature>
<feature type="transmembrane region" description="Helical" evidence="1">
    <location>
        <begin position="142"/>
        <end position="160"/>
    </location>
</feature>
<feature type="domain" description="DUF6534" evidence="2">
    <location>
        <begin position="116"/>
        <end position="201"/>
    </location>
</feature>
<comment type="caution">
    <text evidence="3">The sequence shown here is derived from an EMBL/GenBank/DDBJ whole genome shotgun (WGS) entry which is preliminary data.</text>
</comment>
<evidence type="ECO:0000313" key="4">
    <source>
        <dbReference type="Proteomes" id="UP000308730"/>
    </source>
</evidence>
<organism evidence="3 4">
    <name type="scientific">Antrodiella citrinella</name>
    <dbReference type="NCBI Taxonomy" id="2447956"/>
    <lineage>
        <taxon>Eukaryota</taxon>
        <taxon>Fungi</taxon>
        <taxon>Dikarya</taxon>
        <taxon>Basidiomycota</taxon>
        <taxon>Agaricomycotina</taxon>
        <taxon>Agaricomycetes</taxon>
        <taxon>Polyporales</taxon>
        <taxon>Steccherinaceae</taxon>
        <taxon>Antrodiella</taxon>
    </lineage>
</organism>
<gene>
    <name evidence="3" type="ORF">EUX98_g4297</name>
</gene>
<name>A0A4S4MUB4_9APHY</name>
<feature type="transmembrane region" description="Helical" evidence="1">
    <location>
        <begin position="106"/>
        <end position="130"/>
    </location>
</feature>
<dbReference type="OrthoDB" id="3214861at2759"/>
<dbReference type="EMBL" id="SGPM01000102">
    <property type="protein sequence ID" value="THH29894.1"/>
    <property type="molecule type" value="Genomic_DNA"/>
</dbReference>
<evidence type="ECO:0000313" key="3">
    <source>
        <dbReference type="EMBL" id="THH29894.1"/>
    </source>
</evidence>
<reference evidence="3 4" key="1">
    <citation type="submission" date="2019-02" db="EMBL/GenBank/DDBJ databases">
        <title>Genome sequencing of the rare red list fungi Antrodiella citrinella (Flaviporus citrinellus).</title>
        <authorList>
            <person name="Buettner E."/>
            <person name="Kellner H."/>
        </authorList>
    </citation>
    <scope>NUCLEOTIDE SEQUENCE [LARGE SCALE GENOMIC DNA]</scope>
    <source>
        <strain evidence="3 4">DSM 108506</strain>
    </source>
</reference>
<dbReference type="Pfam" id="PF20152">
    <property type="entry name" value="DUF6534"/>
    <property type="match status" value="1"/>
</dbReference>
<sequence length="268" mass="30057">MRVAVLIVCVSSTSPQVLILWLLDTFDVFLNGHILYYYLVVNFFNPFALANPVWSILGVHITGLQNEQQELASLYLHYRYFSIGIIIAITAKAFGATFAGLQALSYLFYIDFAAMIAADITIAFSLCFFLHTSRTGIRKTESLINILIMYTINTGLLTAADSTAGLITFVVMPNNMVYITFYLQLSKLYINAYLATLNARENLRDRSPANEHVSISLSQMSHSHGRSVQFMNSAISESTTINDKQPSPLSITVTTQVDEMLEEDNYRQ</sequence>
<feature type="transmembrane region" description="Helical" evidence="1">
    <location>
        <begin position="78"/>
        <end position="100"/>
    </location>
</feature>
<proteinExistence type="predicted"/>
<keyword evidence="4" id="KW-1185">Reference proteome</keyword>
<dbReference type="PANTHER" id="PTHR40465">
    <property type="entry name" value="CHROMOSOME 1, WHOLE GENOME SHOTGUN SEQUENCE"/>
    <property type="match status" value="1"/>
</dbReference>
<protein>
    <recommendedName>
        <fullName evidence="2">DUF6534 domain-containing protein</fullName>
    </recommendedName>
</protein>
<dbReference type="AlphaFoldDB" id="A0A4S4MUB4"/>
<evidence type="ECO:0000256" key="1">
    <source>
        <dbReference type="SAM" id="Phobius"/>
    </source>
</evidence>
<keyword evidence="1" id="KW-1133">Transmembrane helix</keyword>
<accession>A0A4S4MUB4</accession>
<keyword evidence="1" id="KW-0812">Transmembrane</keyword>